<dbReference type="Proteomes" id="UP000324233">
    <property type="component" value="Chromosome"/>
</dbReference>
<proteinExistence type="predicted"/>
<reference evidence="1 2" key="1">
    <citation type="submission" date="2019-08" db="EMBL/GenBank/DDBJ databases">
        <title>Deep-cultivation of Planctomycetes and their phenomic and genomic characterization uncovers novel biology.</title>
        <authorList>
            <person name="Wiegand S."/>
            <person name="Jogler M."/>
            <person name="Boedeker C."/>
            <person name="Pinto D."/>
            <person name="Vollmers J."/>
            <person name="Rivas-Marin E."/>
            <person name="Kohn T."/>
            <person name="Peeters S.H."/>
            <person name="Heuer A."/>
            <person name="Rast P."/>
            <person name="Oberbeckmann S."/>
            <person name="Bunk B."/>
            <person name="Jeske O."/>
            <person name="Meyerdierks A."/>
            <person name="Storesund J.E."/>
            <person name="Kallscheuer N."/>
            <person name="Luecker S."/>
            <person name="Lage O.M."/>
            <person name="Pohl T."/>
            <person name="Merkel B.J."/>
            <person name="Hornburger P."/>
            <person name="Mueller R.-W."/>
            <person name="Bruemmer F."/>
            <person name="Labrenz M."/>
            <person name="Spormann A.M."/>
            <person name="Op den Camp H."/>
            <person name="Overmann J."/>
            <person name="Amann R."/>
            <person name="Jetten M.S.M."/>
            <person name="Mascher T."/>
            <person name="Medema M.H."/>
            <person name="Devos D.P."/>
            <person name="Kaster A.-K."/>
            <person name="Ovreas L."/>
            <person name="Rohde M."/>
            <person name="Galperin M.Y."/>
            <person name="Jogler C."/>
        </authorList>
    </citation>
    <scope>NUCLEOTIDE SEQUENCE [LARGE SCALE GENOMIC DNA]</scope>
    <source>
        <strain evidence="1 2">OJF2</strain>
    </source>
</reference>
<dbReference type="AlphaFoldDB" id="A0A5B9VW89"/>
<accession>A0A5B9VW89</accession>
<dbReference type="RefSeq" id="WP_261344056.1">
    <property type="nucleotide sequence ID" value="NZ_CP042997.1"/>
</dbReference>
<name>A0A5B9VW89_9BACT</name>
<evidence type="ECO:0000313" key="2">
    <source>
        <dbReference type="Proteomes" id="UP000324233"/>
    </source>
</evidence>
<evidence type="ECO:0000313" key="1">
    <source>
        <dbReference type="EMBL" id="QEH32121.1"/>
    </source>
</evidence>
<dbReference type="EMBL" id="CP042997">
    <property type="protein sequence ID" value="QEH32121.1"/>
    <property type="molecule type" value="Genomic_DNA"/>
</dbReference>
<sequence>MRSKPRPDRFLPILGGIQSDMQGRLSVGRTCRKDRLRKRAGQR</sequence>
<dbReference type="KEGG" id="agv:OJF2_05900"/>
<protein>
    <submittedName>
        <fullName evidence="1">Uncharacterized protein</fullName>
    </submittedName>
</protein>
<keyword evidence="2" id="KW-1185">Reference proteome</keyword>
<gene>
    <name evidence="1" type="ORF">OJF2_05900</name>
</gene>
<organism evidence="1 2">
    <name type="scientific">Aquisphaera giovannonii</name>
    <dbReference type="NCBI Taxonomy" id="406548"/>
    <lineage>
        <taxon>Bacteria</taxon>
        <taxon>Pseudomonadati</taxon>
        <taxon>Planctomycetota</taxon>
        <taxon>Planctomycetia</taxon>
        <taxon>Isosphaerales</taxon>
        <taxon>Isosphaeraceae</taxon>
        <taxon>Aquisphaera</taxon>
    </lineage>
</organism>